<keyword evidence="3" id="KW-0175">Coiled coil</keyword>
<reference evidence="5" key="2">
    <citation type="submission" date="2020-11" db="EMBL/GenBank/DDBJ databases">
        <title>Whole genome sequencing of Colletotrichum sp.</title>
        <authorList>
            <person name="Li H."/>
        </authorList>
    </citation>
    <scope>NUCLEOTIDE SEQUENCE</scope>
    <source>
        <strain evidence="5">CkLH20</strain>
    </source>
</reference>
<keyword evidence="1" id="KW-0677">Repeat</keyword>
<evidence type="ECO:0000313" key="5">
    <source>
        <dbReference type="EMBL" id="KAF9882364.1"/>
    </source>
</evidence>
<evidence type="ECO:0000256" key="1">
    <source>
        <dbReference type="ARBA" id="ARBA00022737"/>
    </source>
</evidence>
<dbReference type="AlphaFoldDB" id="A0A9P6IGA8"/>
<evidence type="ECO:0000313" key="6">
    <source>
        <dbReference type="Proteomes" id="UP000781932"/>
    </source>
</evidence>
<feature type="region of interest" description="Disordered" evidence="4">
    <location>
        <begin position="539"/>
        <end position="581"/>
    </location>
</feature>
<dbReference type="PANTHER" id="PTHR47942">
    <property type="entry name" value="TETRATRICOPEPTIDE REPEAT (TPR)-LIKE SUPERFAMILY PROTEIN-RELATED"/>
    <property type="match status" value="1"/>
</dbReference>
<proteinExistence type="predicted"/>
<dbReference type="InterPro" id="IPR002885">
    <property type="entry name" value="PPR_rpt"/>
</dbReference>
<feature type="compositionally biased region" description="Basic residues" evidence="4">
    <location>
        <begin position="561"/>
        <end position="570"/>
    </location>
</feature>
<dbReference type="GeneID" id="62156194"/>
<dbReference type="InterPro" id="IPR051222">
    <property type="entry name" value="PPR/CCM1_RNA-binding"/>
</dbReference>
<dbReference type="PROSITE" id="PS51375">
    <property type="entry name" value="PPR"/>
    <property type="match status" value="3"/>
</dbReference>
<feature type="repeat" description="PPR" evidence="2">
    <location>
        <begin position="157"/>
        <end position="191"/>
    </location>
</feature>
<protein>
    <submittedName>
        <fullName evidence="5">Pentatricopeptide repeat protein</fullName>
    </submittedName>
</protein>
<dbReference type="PANTHER" id="PTHR47942:SF63">
    <property type="entry name" value="PENTATRICOPEPTIDE REPEAT-CONTAINING PROTEIN"/>
    <property type="match status" value="1"/>
</dbReference>
<feature type="coiled-coil region" evidence="3">
    <location>
        <begin position="504"/>
        <end position="531"/>
    </location>
</feature>
<dbReference type="Pfam" id="PF13041">
    <property type="entry name" value="PPR_2"/>
    <property type="match status" value="2"/>
</dbReference>
<organism evidence="5 6">
    <name type="scientific">Colletotrichum karsti</name>
    <dbReference type="NCBI Taxonomy" id="1095194"/>
    <lineage>
        <taxon>Eukaryota</taxon>
        <taxon>Fungi</taxon>
        <taxon>Dikarya</taxon>
        <taxon>Ascomycota</taxon>
        <taxon>Pezizomycotina</taxon>
        <taxon>Sordariomycetes</taxon>
        <taxon>Hypocreomycetidae</taxon>
        <taxon>Glomerellales</taxon>
        <taxon>Glomerellaceae</taxon>
        <taxon>Colletotrichum</taxon>
        <taxon>Colletotrichum boninense species complex</taxon>
    </lineage>
</organism>
<evidence type="ECO:0000256" key="2">
    <source>
        <dbReference type="PROSITE-ProRule" id="PRU00708"/>
    </source>
</evidence>
<dbReference type="EMBL" id="JAATWM020000001">
    <property type="protein sequence ID" value="KAF9882364.1"/>
    <property type="molecule type" value="Genomic_DNA"/>
</dbReference>
<evidence type="ECO:0000256" key="4">
    <source>
        <dbReference type="SAM" id="MobiDB-lite"/>
    </source>
</evidence>
<reference evidence="5" key="1">
    <citation type="submission" date="2020-03" db="EMBL/GenBank/DDBJ databases">
        <authorList>
            <person name="He L."/>
        </authorList>
    </citation>
    <scope>NUCLEOTIDE SEQUENCE</scope>
    <source>
        <strain evidence="5">CkLH20</strain>
    </source>
</reference>
<dbReference type="Gene3D" id="1.25.40.10">
    <property type="entry name" value="Tetratricopeptide repeat domain"/>
    <property type="match status" value="2"/>
</dbReference>
<name>A0A9P6IGA8_9PEZI</name>
<dbReference type="Proteomes" id="UP000781932">
    <property type="component" value="Unassembled WGS sequence"/>
</dbReference>
<dbReference type="RefSeq" id="XP_038751825.1">
    <property type="nucleotide sequence ID" value="XM_038883120.1"/>
</dbReference>
<evidence type="ECO:0000256" key="3">
    <source>
        <dbReference type="SAM" id="Coils"/>
    </source>
</evidence>
<keyword evidence="6" id="KW-1185">Reference proteome</keyword>
<feature type="repeat" description="PPR" evidence="2">
    <location>
        <begin position="424"/>
        <end position="458"/>
    </location>
</feature>
<accession>A0A9P6IGA8</accession>
<gene>
    <name evidence="5" type="ORF">CkaCkLH20_00400</name>
</gene>
<feature type="repeat" description="PPR" evidence="2">
    <location>
        <begin position="459"/>
        <end position="493"/>
    </location>
</feature>
<sequence>MINDVVHFVARWQKALEGDERTAHAESLCDFTIECFDTCSDGTAILRQNTIYNLMQDIDPERIERLYSFLTNRKNTIHEQTRMQVASRLAKYSTHRQSALKIAIDVMSDGKVNLDSTGWLSLCTSILHMKPEDIEKNEDFSAADAFSILLEHGFRPNMVNYTAVIRSLCICGEFDKAWSVFDIMRRHEIEPDPVLFATLLDGAKRASSASNIHKLAEDAAQHNAIDVVFLNDLLMSILGFSEEERKRKRSNKQHVQSVPAFGPMLHYYAKVFNLAPLQALIPLDLSAYTEQFGRDMPDDWQMARELFPALDVATSAVQKKLHPTGATLSIMYIAFAKNLAQPIKLISLYAYFRQLILNKHPIAVKFVHEKGTFIYDVILKALLERPGMQRPALDIMADMLRDTLGEKESAHRVEKPATTHPPPSIYTWNILLAGCLFSREKELGNKIAHMMRSRGVSPNAVTWNTLISGYAGLQDANRTVKALQGLESSGYEADMYTIRGFSRLANRERALKALEKKIELSEVKRAAFRAAELREGLAVEHTNSVPQDETGGTTEEEDKLRKRPDKRPRQGRQSIAELDVRPDDPLLEDFLDSIPLDEVVQKQAPGWMKSEGAARPFSFRFRRIG</sequence>
<dbReference type="NCBIfam" id="TIGR00756">
    <property type="entry name" value="PPR"/>
    <property type="match status" value="1"/>
</dbReference>
<comment type="caution">
    <text evidence="5">The sequence shown here is derived from an EMBL/GenBank/DDBJ whole genome shotgun (WGS) entry which is preliminary data.</text>
</comment>
<dbReference type="OrthoDB" id="185373at2759"/>
<dbReference type="InterPro" id="IPR011990">
    <property type="entry name" value="TPR-like_helical_dom_sf"/>
</dbReference>